<feature type="compositionally biased region" description="Low complexity" evidence="6">
    <location>
        <begin position="539"/>
        <end position="549"/>
    </location>
</feature>
<keyword evidence="3" id="KW-0805">Transcription regulation</keyword>
<sequence>MIMFRLTGSLTNVICRTTTYFEKVTFLSLFHRPTFDMMVCKIQPGPSSALLAAVCAIAAHYTEDHPGLRLSLDSRYPNIRHAPDHFYRLARAITQEQLDRCGDGKPPLTLLQALILITFYEMIISARGRAWRSLGACVRIAHEIELHLTDSSMQGKSLLEQKALAESWSRKEEQRRAWWLLWELDVFASTVRRRPASIHDGEHAVLLPVSEKSWFEDHYQASCFLDPDPLHRTRKLLECGNSNGKAWYIVINSLVRDAHTTANPTSHCDHTMPRPDVSPSMDTGFGNPVDERRLAVLDDFILYFKTMLPRNLAYQGDYLSFSISGDSYSGPTAIEDCDKQLIHAMTHLGKLMILHHFCFRSSGSFLLKGKRLMEYLSLSGPSITQKLRAILGFADDQAAWEKYLEAAEEIMRVIRNASPNHIKYGHPLLACTFWIVAATQLFKKAFAKDETERELAQSNFDLLRLTLDYSHKFWKTSELMIKNIDTLALRLTELNARLADSQAGGQDALECLSETDLSVFNASSFDDQNGIVQERSEQNNSNTTTNKNSLGQISLPTDVDYSQTCASQMRMDNTVLADKPTESELQAFMYDFCGDNWDFWGQDLADLFPSDCPRT</sequence>
<dbReference type="SMART" id="SM00906">
    <property type="entry name" value="Fungal_trans"/>
    <property type="match status" value="1"/>
</dbReference>
<protein>
    <recommendedName>
        <fullName evidence="7">Xylanolytic transcriptional activator regulatory domain-containing protein</fullName>
    </recommendedName>
</protein>
<dbReference type="Proteomes" id="UP000053789">
    <property type="component" value="Unassembled WGS sequence"/>
</dbReference>
<reference evidence="8" key="1">
    <citation type="submission" date="2015-01" db="EMBL/GenBank/DDBJ databases">
        <title>The Genome Sequence of Cladophialophora bantiana CBS 173.52.</title>
        <authorList>
            <consortium name="The Broad Institute Genomics Platform"/>
            <person name="Cuomo C."/>
            <person name="de Hoog S."/>
            <person name="Gorbushina A."/>
            <person name="Stielow B."/>
            <person name="Teixiera M."/>
            <person name="Abouelleil A."/>
            <person name="Chapman S.B."/>
            <person name="Priest M."/>
            <person name="Young S.K."/>
            <person name="Wortman J."/>
            <person name="Nusbaum C."/>
            <person name="Birren B."/>
        </authorList>
    </citation>
    <scope>NUCLEOTIDE SEQUENCE [LARGE SCALE GENOMIC DNA]</scope>
    <source>
        <strain evidence="8">CBS 173.52</strain>
    </source>
</reference>
<feature type="domain" description="Xylanolytic transcriptional activator regulatory" evidence="7">
    <location>
        <begin position="130"/>
        <end position="214"/>
    </location>
</feature>
<dbReference type="HOGENOM" id="CLU_007531_2_0_1"/>
<dbReference type="PANTHER" id="PTHR47338">
    <property type="entry name" value="ZN(II)2CYS6 TRANSCRIPTION FACTOR (EUROFUNG)-RELATED"/>
    <property type="match status" value="1"/>
</dbReference>
<evidence type="ECO:0000313" key="8">
    <source>
        <dbReference type="EMBL" id="KIW94122.1"/>
    </source>
</evidence>
<evidence type="ECO:0000256" key="3">
    <source>
        <dbReference type="ARBA" id="ARBA00023015"/>
    </source>
</evidence>
<dbReference type="GO" id="GO:0003677">
    <property type="term" value="F:DNA binding"/>
    <property type="evidence" value="ECO:0007669"/>
    <property type="project" value="InterPro"/>
</dbReference>
<accession>A0A0D2G6A7</accession>
<dbReference type="AlphaFoldDB" id="A0A0D2G6A7"/>
<evidence type="ECO:0000259" key="7">
    <source>
        <dbReference type="SMART" id="SM00906"/>
    </source>
</evidence>
<dbReference type="InterPro" id="IPR007219">
    <property type="entry name" value="XnlR_reg_dom"/>
</dbReference>
<dbReference type="VEuPathDB" id="FungiDB:Z519_05438"/>
<evidence type="ECO:0000256" key="6">
    <source>
        <dbReference type="SAM" id="MobiDB-lite"/>
    </source>
</evidence>
<evidence type="ECO:0000256" key="5">
    <source>
        <dbReference type="ARBA" id="ARBA00023242"/>
    </source>
</evidence>
<name>A0A0D2G6A7_CLAB1</name>
<dbReference type="InterPro" id="IPR050815">
    <property type="entry name" value="TF_fung"/>
</dbReference>
<dbReference type="CDD" id="cd12148">
    <property type="entry name" value="fungal_TF_MHR"/>
    <property type="match status" value="1"/>
</dbReference>
<dbReference type="GO" id="GO:0005634">
    <property type="term" value="C:nucleus"/>
    <property type="evidence" value="ECO:0007669"/>
    <property type="project" value="UniProtKB-SubCell"/>
</dbReference>
<organism evidence="8 9">
    <name type="scientific">Cladophialophora bantiana (strain ATCC 10958 / CBS 173.52 / CDC B-1940 / NIH 8579)</name>
    <name type="common">Xylohypha bantiana</name>
    <dbReference type="NCBI Taxonomy" id="1442370"/>
    <lineage>
        <taxon>Eukaryota</taxon>
        <taxon>Fungi</taxon>
        <taxon>Dikarya</taxon>
        <taxon>Ascomycota</taxon>
        <taxon>Pezizomycotina</taxon>
        <taxon>Eurotiomycetes</taxon>
        <taxon>Chaetothyriomycetidae</taxon>
        <taxon>Chaetothyriales</taxon>
        <taxon>Herpotrichiellaceae</taxon>
        <taxon>Cladophialophora</taxon>
    </lineage>
</organism>
<evidence type="ECO:0000256" key="4">
    <source>
        <dbReference type="ARBA" id="ARBA00023163"/>
    </source>
</evidence>
<dbReference type="Pfam" id="PF04082">
    <property type="entry name" value="Fungal_trans"/>
    <property type="match status" value="1"/>
</dbReference>
<dbReference type="EMBL" id="KN846986">
    <property type="protein sequence ID" value="KIW94122.1"/>
    <property type="molecule type" value="Genomic_DNA"/>
</dbReference>
<feature type="region of interest" description="Disordered" evidence="6">
    <location>
        <begin position="531"/>
        <end position="552"/>
    </location>
</feature>
<evidence type="ECO:0000313" key="9">
    <source>
        <dbReference type="Proteomes" id="UP000053789"/>
    </source>
</evidence>
<dbReference type="RefSeq" id="XP_016620791.1">
    <property type="nucleotide sequence ID" value="XM_016763178.1"/>
</dbReference>
<dbReference type="OrthoDB" id="3862662at2759"/>
<comment type="subcellular location">
    <subcellularLocation>
        <location evidence="1">Nucleus</location>
    </subcellularLocation>
</comment>
<dbReference type="GO" id="GO:0000981">
    <property type="term" value="F:DNA-binding transcription factor activity, RNA polymerase II-specific"/>
    <property type="evidence" value="ECO:0007669"/>
    <property type="project" value="InterPro"/>
</dbReference>
<dbReference type="GO" id="GO:0008270">
    <property type="term" value="F:zinc ion binding"/>
    <property type="evidence" value="ECO:0007669"/>
    <property type="project" value="InterPro"/>
</dbReference>
<evidence type="ECO:0000256" key="2">
    <source>
        <dbReference type="ARBA" id="ARBA00022723"/>
    </source>
</evidence>
<dbReference type="GeneID" id="27698366"/>
<keyword evidence="5" id="KW-0539">Nucleus</keyword>
<dbReference type="PANTHER" id="PTHR47338:SF10">
    <property type="entry name" value="TRANSCRIPTION FACTOR DOMAIN-CONTAINING PROTEIN-RELATED"/>
    <property type="match status" value="1"/>
</dbReference>
<keyword evidence="4" id="KW-0804">Transcription</keyword>
<evidence type="ECO:0000256" key="1">
    <source>
        <dbReference type="ARBA" id="ARBA00004123"/>
    </source>
</evidence>
<dbReference type="GO" id="GO:0006351">
    <property type="term" value="P:DNA-templated transcription"/>
    <property type="evidence" value="ECO:0007669"/>
    <property type="project" value="InterPro"/>
</dbReference>
<proteinExistence type="predicted"/>
<keyword evidence="2" id="KW-0479">Metal-binding</keyword>
<keyword evidence="9" id="KW-1185">Reference proteome</keyword>
<gene>
    <name evidence="8" type="ORF">Z519_05438</name>
</gene>